<feature type="transmembrane region" description="Helical" evidence="1">
    <location>
        <begin position="136"/>
        <end position="157"/>
    </location>
</feature>
<feature type="transmembrane region" description="Helical" evidence="1">
    <location>
        <begin position="169"/>
        <end position="191"/>
    </location>
</feature>
<name>A0ABT3P1C2_9PROT</name>
<feature type="transmembrane region" description="Helical" evidence="1">
    <location>
        <begin position="232"/>
        <end position="257"/>
    </location>
</feature>
<dbReference type="InterPro" id="IPR005240">
    <property type="entry name" value="DUF389"/>
</dbReference>
<dbReference type="Pfam" id="PF04087">
    <property type="entry name" value="DUF389"/>
    <property type="match status" value="1"/>
</dbReference>
<gene>
    <name evidence="2" type="ORF">OF850_21605</name>
</gene>
<feature type="transmembrane region" description="Helical" evidence="1">
    <location>
        <begin position="114"/>
        <end position="130"/>
    </location>
</feature>
<keyword evidence="1" id="KW-1133">Transmembrane helix</keyword>
<feature type="transmembrane region" description="Helical" evidence="1">
    <location>
        <begin position="269"/>
        <end position="291"/>
    </location>
</feature>
<feature type="transmembrane region" description="Helical" evidence="1">
    <location>
        <begin position="203"/>
        <end position="225"/>
    </location>
</feature>
<keyword evidence="3" id="KW-1185">Reference proteome</keyword>
<accession>A0ABT3P1C2</accession>
<proteinExistence type="predicted"/>
<keyword evidence="1" id="KW-0472">Membrane</keyword>
<evidence type="ECO:0000256" key="1">
    <source>
        <dbReference type="SAM" id="Phobius"/>
    </source>
</evidence>
<evidence type="ECO:0000313" key="2">
    <source>
        <dbReference type="EMBL" id="MCW8088196.1"/>
    </source>
</evidence>
<keyword evidence="1" id="KW-0812">Transmembrane</keyword>
<sequence length="302" mass="30673">MRQIMIHAPRGRGKEILAAATARGAVNVAAMEGRDAKGGAVDLLMLSLSNHEIGPLLDALEHLPDLHATLAPQGVLPLRPPAEEAAEQVQDVASRSPLEIVLGGLQSVGSWKGFLGYAASAGVVVWAGLFTNTVYLLTAAMLIAPFAGPAMNAALATARGDAVLLGRAVGRYFAALATTILVAGLLTLVLGQQVSTELMVATSMVSSVAILLPLMAGAAGALNLCQSERSSLVSGAATGMLVAASLAPPAGLVGIGAVMGEWGMVRSAFFLLLLQLAGINLAGAVVFRLFGLKPGGTRLARG</sequence>
<evidence type="ECO:0000313" key="3">
    <source>
        <dbReference type="Proteomes" id="UP001526430"/>
    </source>
</evidence>
<reference evidence="2 3" key="1">
    <citation type="submission" date="2022-10" db="EMBL/GenBank/DDBJ databases">
        <title>Roseococcus glaciei nov., sp. nov., isolated from glacier.</title>
        <authorList>
            <person name="Liu Q."/>
            <person name="Xin Y.-H."/>
        </authorList>
    </citation>
    <scope>NUCLEOTIDE SEQUENCE [LARGE SCALE GENOMIC DNA]</scope>
    <source>
        <strain evidence="2 3">MDT2-1-1</strain>
    </source>
</reference>
<protein>
    <submittedName>
        <fullName evidence="2">DUF389 domain-containing protein</fullName>
    </submittedName>
</protein>
<dbReference type="PANTHER" id="PTHR20992:SF9">
    <property type="entry name" value="AT15442P-RELATED"/>
    <property type="match status" value="1"/>
</dbReference>
<dbReference type="Proteomes" id="UP001526430">
    <property type="component" value="Unassembled WGS sequence"/>
</dbReference>
<comment type="caution">
    <text evidence="2">The sequence shown here is derived from an EMBL/GenBank/DDBJ whole genome shotgun (WGS) entry which is preliminary data.</text>
</comment>
<organism evidence="2 3">
    <name type="scientific">Sabulicella glaciei</name>
    <dbReference type="NCBI Taxonomy" id="2984948"/>
    <lineage>
        <taxon>Bacteria</taxon>
        <taxon>Pseudomonadati</taxon>
        <taxon>Pseudomonadota</taxon>
        <taxon>Alphaproteobacteria</taxon>
        <taxon>Acetobacterales</taxon>
        <taxon>Acetobacteraceae</taxon>
        <taxon>Sabulicella</taxon>
    </lineage>
</organism>
<dbReference type="PANTHER" id="PTHR20992">
    <property type="entry name" value="AT15442P-RELATED"/>
    <property type="match status" value="1"/>
</dbReference>
<dbReference type="RefSeq" id="WP_301592395.1">
    <property type="nucleotide sequence ID" value="NZ_JAPFQI010000028.1"/>
</dbReference>
<feature type="non-terminal residue" evidence="2">
    <location>
        <position position="302"/>
    </location>
</feature>
<dbReference type="EMBL" id="JAPFQI010000028">
    <property type="protein sequence ID" value="MCW8088196.1"/>
    <property type="molecule type" value="Genomic_DNA"/>
</dbReference>